<dbReference type="InterPro" id="IPR036388">
    <property type="entry name" value="WH-like_DNA-bd_sf"/>
</dbReference>
<dbReference type="InterPro" id="IPR036390">
    <property type="entry name" value="WH_DNA-bd_sf"/>
</dbReference>
<protein>
    <submittedName>
        <fullName evidence="5">AsnC family transcriptional regulator</fullName>
    </submittedName>
</protein>
<dbReference type="InterPro" id="IPR011008">
    <property type="entry name" value="Dimeric_a/b-barrel"/>
</dbReference>
<dbReference type="PROSITE" id="PS50956">
    <property type="entry name" value="HTH_ASNC_2"/>
    <property type="match status" value="1"/>
</dbReference>
<proteinExistence type="predicted"/>
<name>A0A0A7EN60_9GAMM</name>
<dbReference type="GO" id="GO:0043200">
    <property type="term" value="P:response to amino acid"/>
    <property type="evidence" value="ECO:0007669"/>
    <property type="project" value="TreeGrafter"/>
</dbReference>
<keyword evidence="1" id="KW-0805">Transcription regulation</keyword>
<dbReference type="InterPro" id="IPR019888">
    <property type="entry name" value="Tscrpt_reg_AsnC-like"/>
</dbReference>
<dbReference type="SMART" id="SM00344">
    <property type="entry name" value="HTH_ASNC"/>
    <property type="match status" value="1"/>
</dbReference>
<dbReference type="STRING" id="1348114.OM33_21070"/>
<dbReference type="AlphaFoldDB" id="A0A0A7EN60"/>
<dbReference type="InterPro" id="IPR000485">
    <property type="entry name" value="AsnC-type_HTH_dom"/>
</dbReference>
<dbReference type="CDD" id="cd00090">
    <property type="entry name" value="HTH_ARSR"/>
    <property type="match status" value="1"/>
</dbReference>
<evidence type="ECO:0000256" key="1">
    <source>
        <dbReference type="ARBA" id="ARBA00023015"/>
    </source>
</evidence>
<keyword evidence="6" id="KW-1185">Reference proteome</keyword>
<sequence length="154" mass="17464">MSELDKTDKRILELLQSNGRLSSAKIASTLSLSETPCWRRIKRLEEQGYIEDYQANLNRRKVGFGVMAFVQLTYIEHDEKTTKDFEQMILACDSVLACYNMTGDADFLLQVVAKDLDDYSAFIDNVLRKLSGVSSIRSSISLKEIKSSSRLPIN</sequence>
<accession>A0A0A7EN60</accession>
<reference evidence="5 6" key="1">
    <citation type="submission" date="2014-11" db="EMBL/GenBank/DDBJ databases">
        <title>Complete Genome Sequence of Pseudoalteromonas sp. Strain OCN003 Isolated from Kaneohe Bay, Oahu, Hawaii.</title>
        <authorList>
            <person name="Beurmann S."/>
            <person name="Videau P."/>
            <person name="Ushijima B."/>
            <person name="Smith A.M."/>
            <person name="Aeby G.S."/>
            <person name="Callahan S.M."/>
            <person name="Belcaid M."/>
        </authorList>
    </citation>
    <scope>NUCLEOTIDE SEQUENCE [LARGE SCALE GENOMIC DNA]</scope>
    <source>
        <strain evidence="5 6">OCN003</strain>
    </source>
</reference>
<dbReference type="Proteomes" id="UP000030341">
    <property type="component" value="Chromosome 2"/>
</dbReference>
<dbReference type="EMBL" id="CP009889">
    <property type="protein sequence ID" value="AIY67511.1"/>
    <property type="molecule type" value="Genomic_DNA"/>
</dbReference>
<dbReference type="RefSeq" id="WP_040136565.1">
    <property type="nucleotide sequence ID" value="NZ_CP009889.1"/>
</dbReference>
<organism evidence="5 6">
    <name type="scientific">Pseudoalteromonas piratica</name>
    <dbReference type="NCBI Taxonomy" id="1348114"/>
    <lineage>
        <taxon>Bacteria</taxon>
        <taxon>Pseudomonadati</taxon>
        <taxon>Pseudomonadota</taxon>
        <taxon>Gammaproteobacteria</taxon>
        <taxon>Alteromonadales</taxon>
        <taxon>Pseudoalteromonadaceae</taxon>
        <taxon>Pseudoalteromonas</taxon>
    </lineage>
</organism>
<dbReference type="HOGENOM" id="CLU_091233_0_0_6"/>
<dbReference type="PANTHER" id="PTHR30154">
    <property type="entry name" value="LEUCINE-RESPONSIVE REGULATORY PROTEIN"/>
    <property type="match status" value="1"/>
</dbReference>
<gene>
    <name evidence="5" type="ORF">OM33_21070</name>
</gene>
<dbReference type="eggNOG" id="COG1522">
    <property type="taxonomic scope" value="Bacteria"/>
</dbReference>
<keyword evidence="3" id="KW-0804">Transcription</keyword>
<dbReference type="KEGG" id="pseo:OM33_21070"/>
<dbReference type="InterPro" id="IPR019887">
    <property type="entry name" value="Tscrpt_reg_AsnC/Lrp_C"/>
</dbReference>
<evidence type="ECO:0000313" key="5">
    <source>
        <dbReference type="EMBL" id="AIY67511.1"/>
    </source>
</evidence>
<dbReference type="Gene3D" id="1.10.10.10">
    <property type="entry name" value="Winged helix-like DNA-binding domain superfamily/Winged helix DNA-binding domain"/>
    <property type="match status" value="1"/>
</dbReference>
<dbReference type="Pfam" id="PF13412">
    <property type="entry name" value="HTH_24"/>
    <property type="match status" value="1"/>
</dbReference>
<dbReference type="GO" id="GO:0043565">
    <property type="term" value="F:sequence-specific DNA binding"/>
    <property type="evidence" value="ECO:0007669"/>
    <property type="project" value="InterPro"/>
</dbReference>
<dbReference type="SUPFAM" id="SSF46785">
    <property type="entry name" value="Winged helix' DNA-binding domain"/>
    <property type="match status" value="1"/>
</dbReference>
<evidence type="ECO:0000259" key="4">
    <source>
        <dbReference type="PROSITE" id="PS50956"/>
    </source>
</evidence>
<dbReference type="PANTHER" id="PTHR30154:SF34">
    <property type="entry name" value="TRANSCRIPTIONAL REGULATOR AZLB"/>
    <property type="match status" value="1"/>
</dbReference>
<dbReference type="Gene3D" id="3.30.70.920">
    <property type="match status" value="1"/>
</dbReference>
<evidence type="ECO:0000256" key="2">
    <source>
        <dbReference type="ARBA" id="ARBA00023125"/>
    </source>
</evidence>
<evidence type="ECO:0000256" key="3">
    <source>
        <dbReference type="ARBA" id="ARBA00023163"/>
    </source>
</evidence>
<feature type="domain" description="HTH asnC-type" evidence="4">
    <location>
        <begin position="4"/>
        <end position="65"/>
    </location>
</feature>
<dbReference type="InterPro" id="IPR011991">
    <property type="entry name" value="ArsR-like_HTH"/>
</dbReference>
<dbReference type="OrthoDB" id="166264at2"/>
<dbReference type="GO" id="GO:0005829">
    <property type="term" value="C:cytosol"/>
    <property type="evidence" value="ECO:0007669"/>
    <property type="project" value="TreeGrafter"/>
</dbReference>
<evidence type="ECO:0000313" key="6">
    <source>
        <dbReference type="Proteomes" id="UP000030341"/>
    </source>
</evidence>
<dbReference type="GO" id="GO:0006355">
    <property type="term" value="P:regulation of DNA-templated transcription"/>
    <property type="evidence" value="ECO:0007669"/>
    <property type="project" value="UniProtKB-ARBA"/>
</dbReference>
<dbReference type="Pfam" id="PF01037">
    <property type="entry name" value="AsnC_trans_reg"/>
    <property type="match status" value="1"/>
</dbReference>
<dbReference type="PRINTS" id="PR00033">
    <property type="entry name" value="HTHASNC"/>
</dbReference>
<dbReference type="SUPFAM" id="SSF54909">
    <property type="entry name" value="Dimeric alpha+beta barrel"/>
    <property type="match status" value="1"/>
</dbReference>
<keyword evidence="2" id="KW-0238">DNA-binding</keyword>